<name>A0ABT2F7J1_9STRE</name>
<feature type="transmembrane region" description="Helical" evidence="1">
    <location>
        <begin position="36"/>
        <end position="57"/>
    </location>
</feature>
<keyword evidence="1" id="KW-0472">Membrane</keyword>
<reference evidence="2 3" key="1">
    <citation type="journal article" date="2023" name="Int. J. Syst. Evol. Microbiol.">
        <title>Streptococcus sciuri sp. nov., Staphylococcus marylandisciuri sp. nov. and Staphylococcus americanisciuri sp. nov., isolated from faeces of eastern grey squirrel (Sciurus carolinensis).</title>
        <authorList>
            <person name="Volokhov D.V."/>
            <person name="Zagorodnyaya T.A."/>
            <person name="Furtak V.A."/>
            <person name="Nattanmai G."/>
            <person name="Randall L."/>
            <person name="Jose S."/>
            <person name="Gao Y."/>
            <person name="Eisenberg T."/>
            <person name="Delmonte P."/>
            <person name="Blom J."/>
            <person name="Mitchell K.K."/>
        </authorList>
    </citation>
    <scope>NUCLEOTIDE SEQUENCE [LARGE SCALE GENOMIC DNA]</scope>
    <source>
        <strain evidence="2 3">SQ9-PEA</strain>
    </source>
</reference>
<dbReference type="RefSeq" id="WP_259138520.1">
    <property type="nucleotide sequence ID" value="NZ_JANUXX010000005.1"/>
</dbReference>
<feature type="transmembrane region" description="Helical" evidence="1">
    <location>
        <begin position="12"/>
        <end position="30"/>
    </location>
</feature>
<dbReference type="Proteomes" id="UP001206548">
    <property type="component" value="Unassembled WGS sequence"/>
</dbReference>
<dbReference type="InterPro" id="IPR009406">
    <property type="entry name" value="DUF1056"/>
</dbReference>
<keyword evidence="1" id="KW-1133">Transmembrane helix</keyword>
<evidence type="ECO:0000313" key="2">
    <source>
        <dbReference type="EMBL" id="MCS4488394.1"/>
    </source>
</evidence>
<dbReference type="Pfam" id="PF06341">
    <property type="entry name" value="DUF1056"/>
    <property type="match status" value="1"/>
</dbReference>
<gene>
    <name evidence="2" type="ORF">NXS10_05410</name>
</gene>
<evidence type="ECO:0000313" key="3">
    <source>
        <dbReference type="Proteomes" id="UP001206548"/>
    </source>
</evidence>
<accession>A0ABT2F7J1</accession>
<keyword evidence="1" id="KW-0812">Transmembrane</keyword>
<keyword evidence="3" id="KW-1185">Reference proteome</keyword>
<comment type="caution">
    <text evidence="2">The sequence shown here is derived from an EMBL/GenBank/DDBJ whole genome shotgun (WGS) entry which is preliminary data.</text>
</comment>
<evidence type="ECO:0000256" key="1">
    <source>
        <dbReference type="SAM" id="Phobius"/>
    </source>
</evidence>
<organism evidence="2 3">
    <name type="scientific">Streptococcus sciuri</name>
    <dbReference type="NCBI Taxonomy" id="2973939"/>
    <lineage>
        <taxon>Bacteria</taxon>
        <taxon>Bacillati</taxon>
        <taxon>Bacillota</taxon>
        <taxon>Bacilli</taxon>
        <taxon>Lactobacillales</taxon>
        <taxon>Streptococcaceae</taxon>
        <taxon>Streptococcus</taxon>
    </lineage>
</organism>
<sequence>MLLKQFLRGLWANFDIVMFLMAAITFNVTMYYVGRIAFGITLSVTFVLVGLVSELIAGQKGD</sequence>
<dbReference type="EMBL" id="JANUXX010000005">
    <property type="protein sequence ID" value="MCS4488394.1"/>
    <property type="molecule type" value="Genomic_DNA"/>
</dbReference>
<proteinExistence type="predicted"/>
<protein>
    <submittedName>
        <fullName evidence="2">DUF1056 family protein</fullName>
    </submittedName>
</protein>